<dbReference type="NCBIfam" id="TIGR00291">
    <property type="entry name" value="RNA_SBDS"/>
    <property type="match status" value="1"/>
</dbReference>
<comment type="subcellular location">
    <subcellularLocation>
        <location evidence="2">Cytoplasm</location>
    </subcellularLocation>
    <subcellularLocation>
        <location evidence="1">Nucleus</location>
    </subcellularLocation>
</comment>
<keyword evidence="6" id="KW-0539">Nucleus</keyword>
<dbReference type="InterPro" id="IPR013087">
    <property type="entry name" value="Znf_C2H2_type"/>
</dbReference>
<evidence type="ECO:0000256" key="4">
    <source>
        <dbReference type="ARBA" id="ARBA00022490"/>
    </source>
</evidence>
<dbReference type="GO" id="GO:0042256">
    <property type="term" value="P:cytosolic ribosome assembly"/>
    <property type="evidence" value="ECO:0007669"/>
    <property type="project" value="InterPro"/>
</dbReference>
<dbReference type="Pfam" id="PF09377">
    <property type="entry name" value="SBDS_domain_II"/>
    <property type="match status" value="1"/>
</dbReference>
<dbReference type="InterPro" id="IPR039100">
    <property type="entry name" value="Sdo1/SBDS-like"/>
</dbReference>
<dbReference type="PANTHER" id="PTHR10927">
    <property type="entry name" value="RIBOSOME MATURATION PROTEIN SBDS"/>
    <property type="match status" value="1"/>
</dbReference>
<dbReference type="InterPro" id="IPR018978">
    <property type="entry name" value="SDO1/SBDS_central"/>
</dbReference>
<comment type="subunit">
    <text evidence="7">Associates with the 60S ribosomal subunit.</text>
</comment>
<dbReference type="Pfam" id="PF01172">
    <property type="entry name" value="SBDS_N"/>
    <property type="match status" value="1"/>
</dbReference>
<dbReference type="Gene3D" id="3.30.1250.10">
    <property type="entry name" value="Ribosome maturation protein SBDS, N-terminal domain"/>
    <property type="match status" value="1"/>
</dbReference>
<dbReference type="SUPFAM" id="SSF109728">
    <property type="entry name" value="Hypothetical protein AF0491, middle domain"/>
    <property type="match status" value="1"/>
</dbReference>
<dbReference type="PROSITE" id="PS01267">
    <property type="entry name" value="UPF0023"/>
    <property type="match status" value="1"/>
</dbReference>
<evidence type="ECO:0000256" key="7">
    <source>
        <dbReference type="ARBA" id="ARBA00049708"/>
    </source>
</evidence>
<dbReference type="InterPro" id="IPR019783">
    <property type="entry name" value="SDO1/SBDS_N"/>
</dbReference>
<dbReference type="PANTHER" id="PTHR10927:SF1">
    <property type="entry name" value="RIBOSOME MATURATION PROTEIN SBDS"/>
    <property type="match status" value="1"/>
</dbReference>
<sequence length="375" mass="42296">MSRAVKQPVGQKRLTNIAVVRYKTHGLRFEIACYKNKVFDWRQGSEQDLDEVLQTEQVFVNVSKGVMAKEKDLRKAFGKNFTMEEVCKEILKKGELQVSDRERALQLDSRLRDVASIIVEKCVDSNTRRPFPHALVERALKDPKIRFIPDNRKSAKQQMLDVVPRLQKQGVLSIERARMRVQLTVFAEEMRSEVLARLGSEPLRTACQVEREEASPSGSDGTYQCAWVMQIEPGSFRAIDSIARGEKGTGNAGRLEVLDLAVHGDQGRAAEQMAEGAARGMEAVRIDDGVSCVPDGKPPQPERAEAPALVGRFKCNTCQVAFDDKKEHREHFKSDWHRINLKRKSKKEPPLSREECEAIALMESTASSDLNDFAF</sequence>
<proteinExistence type="inferred from homology"/>
<dbReference type="Gene3D" id="1.10.10.900">
    <property type="entry name" value="SBDS protein C-terminal domain, subdomain 1"/>
    <property type="match status" value="1"/>
</dbReference>
<keyword evidence="4" id="KW-0963">Cytoplasm</keyword>
<evidence type="ECO:0000259" key="8">
    <source>
        <dbReference type="PROSITE" id="PS00028"/>
    </source>
</evidence>
<reference evidence="9" key="1">
    <citation type="submission" date="2021-01" db="EMBL/GenBank/DDBJ databases">
        <authorList>
            <person name="Corre E."/>
            <person name="Pelletier E."/>
            <person name="Niang G."/>
            <person name="Scheremetjew M."/>
            <person name="Finn R."/>
            <person name="Kale V."/>
            <person name="Holt S."/>
            <person name="Cochrane G."/>
            <person name="Meng A."/>
            <person name="Brown T."/>
            <person name="Cohen L."/>
        </authorList>
    </citation>
    <scope>NUCLEOTIDE SEQUENCE</scope>
    <source>
        <strain evidence="9">RCC1871</strain>
    </source>
</reference>
<dbReference type="InterPro" id="IPR037188">
    <property type="entry name" value="Sdo1/SBDS_central_sf"/>
</dbReference>
<evidence type="ECO:0000256" key="1">
    <source>
        <dbReference type="ARBA" id="ARBA00004123"/>
    </source>
</evidence>
<dbReference type="InterPro" id="IPR036236">
    <property type="entry name" value="Znf_C2H2_sf"/>
</dbReference>
<feature type="domain" description="C2H2-type" evidence="8">
    <location>
        <begin position="315"/>
        <end position="337"/>
    </location>
</feature>
<keyword evidence="5" id="KW-0690">Ribosome biogenesis</keyword>
<dbReference type="InterPro" id="IPR002140">
    <property type="entry name" value="Sdo1/SBDS"/>
</dbReference>
<dbReference type="EMBL" id="HBHZ01002897">
    <property type="protein sequence ID" value="CAE0189192.1"/>
    <property type="molecule type" value="Transcribed_RNA"/>
</dbReference>
<dbReference type="Gene3D" id="3.30.70.240">
    <property type="match status" value="1"/>
</dbReference>
<evidence type="ECO:0000256" key="6">
    <source>
        <dbReference type="ARBA" id="ARBA00023242"/>
    </source>
</evidence>
<evidence type="ECO:0000256" key="3">
    <source>
        <dbReference type="ARBA" id="ARBA00007433"/>
    </source>
</evidence>
<evidence type="ECO:0000256" key="5">
    <source>
        <dbReference type="ARBA" id="ARBA00022517"/>
    </source>
</evidence>
<dbReference type="SUPFAM" id="SSF89895">
    <property type="entry name" value="FYSH domain"/>
    <property type="match status" value="1"/>
</dbReference>
<comment type="similarity">
    <text evidence="3">Belongs to the SDO1/SBDS family.</text>
</comment>
<dbReference type="AlphaFoldDB" id="A0A7S3FN04"/>
<dbReference type="InterPro" id="IPR036786">
    <property type="entry name" value="Ribosome_mat_SBDS_N_sf"/>
</dbReference>
<dbReference type="Gene3D" id="3.30.160.60">
    <property type="entry name" value="Classic Zinc Finger"/>
    <property type="match status" value="1"/>
</dbReference>
<dbReference type="InterPro" id="IPR018023">
    <property type="entry name" value="Ribosome_mat_SBDS_CS"/>
</dbReference>
<evidence type="ECO:0000313" key="9">
    <source>
        <dbReference type="EMBL" id="CAE0189192.1"/>
    </source>
</evidence>
<dbReference type="PROSITE" id="PS00028">
    <property type="entry name" value="ZINC_FINGER_C2H2_1"/>
    <property type="match status" value="1"/>
</dbReference>
<name>A0A7S3FN04_9CHLO</name>
<accession>A0A7S3FN04</accession>
<dbReference type="SUPFAM" id="SSF57667">
    <property type="entry name" value="beta-beta-alpha zinc fingers"/>
    <property type="match status" value="1"/>
</dbReference>
<organism evidence="9">
    <name type="scientific">Chloropicon roscoffensis</name>
    <dbReference type="NCBI Taxonomy" id="1461544"/>
    <lineage>
        <taxon>Eukaryota</taxon>
        <taxon>Viridiplantae</taxon>
        <taxon>Chlorophyta</taxon>
        <taxon>Chloropicophyceae</taxon>
        <taxon>Chloropicales</taxon>
        <taxon>Chloropicaceae</taxon>
        <taxon>Chloropicon</taxon>
    </lineage>
</organism>
<protein>
    <recommendedName>
        <fullName evidence="8">C2H2-type domain-containing protein</fullName>
    </recommendedName>
</protein>
<evidence type="ECO:0000256" key="2">
    <source>
        <dbReference type="ARBA" id="ARBA00004496"/>
    </source>
</evidence>
<gene>
    <name evidence="9" type="ORF">CROS1456_LOCUS2263</name>
</gene>
<dbReference type="GO" id="GO:0005634">
    <property type="term" value="C:nucleus"/>
    <property type="evidence" value="ECO:0007669"/>
    <property type="project" value="UniProtKB-SubCell"/>
</dbReference>
<dbReference type="GO" id="GO:0005737">
    <property type="term" value="C:cytoplasm"/>
    <property type="evidence" value="ECO:0007669"/>
    <property type="project" value="UniProtKB-SubCell"/>
</dbReference>